<organism evidence="1 2">
    <name type="scientific">Hypoxylon rubiginosum</name>
    <dbReference type="NCBI Taxonomy" id="110542"/>
    <lineage>
        <taxon>Eukaryota</taxon>
        <taxon>Fungi</taxon>
        <taxon>Dikarya</taxon>
        <taxon>Ascomycota</taxon>
        <taxon>Pezizomycotina</taxon>
        <taxon>Sordariomycetes</taxon>
        <taxon>Xylariomycetidae</taxon>
        <taxon>Xylariales</taxon>
        <taxon>Hypoxylaceae</taxon>
        <taxon>Hypoxylon</taxon>
    </lineage>
</organism>
<dbReference type="EMBL" id="MU394285">
    <property type="protein sequence ID" value="KAI6091746.1"/>
    <property type="molecule type" value="Genomic_DNA"/>
</dbReference>
<sequence length="166" mass="18285">MRLATIGLALSSLVTSISSQTVYPGELGYWDVNITSVRSAAGYEGEEVTAVHSMTPDNIITQTWQYDPSTGKYSAERTGRSFNYEIKGGCGVGFSVITLKHATEWKLNDRWQAYWLTGTANFTMKVNPVTGRGGTGSVRVDATLDEQAVDACGRPLNYLYSYLDRY</sequence>
<dbReference type="Proteomes" id="UP001497680">
    <property type="component" value="Unassembled WGS sequence"/>
</dbReference>
<evidence type="ECO:0000313" key="2">
    <source>
        <dbReference type="Proteomes" id="UP001497680"/>
    </source>
</evidence>
<reference evidence="1 2" key="1">
    <citation type="journal article" date="2022" name="New Phytol.">
        <title>Ecological generalism drives hyperdiversity of secondary metabolite gene clusters in xylarialean endophytes.</title>
        <authorList>
            <person name="Franco M.E.E."/>
            <person name="Wisecaver J.H."/>
            <person name="Arnold A.E."/>
            <person name="Ju Y.M."/>
            <person name="Slot J.C."/>
            <person name="Ahrendt S."/>
            <person name="Moore L.P."/>
            <person name="Eastman K.E."/>
            <person name="Scott K."/>
            <person name="Konkel Z."/>
            <person name="Mondo S.J."/>
            <person name="Kuo A."/>
            <person name="Hayes R.D."/>
            <person name="Haridas S."/>
            <person name="Andreopoulos B."/>
            <person name="Riley R."/>
            <person name="LaButti K."/>
            <person name="Pangilinan J."/>
            <person name="Lipzen A."/>
            <person name="Amirebrahimi M."/>
            <person name="Yan J."/>
            <person name="Adam C."/>
            <person name="Keymanesh K."/>
            <person name="Ng V."/>
            <person name="Louie K."/>
            <person name="Northen T."/>
            <person name="Drula E."/>
            <person name="Henrissat B."/>
            <person name="Hsieh H.M."/>
            <person name="Youens-Clark K."/>
            <person name="Lutzoni F."/>
            <person name="Miadlikowska J."/>
            <person name="Eastwood D.C."/>
            <person name="Hamelin R.C."/>
            <person name="Grigoriev I.V."/>
            <person name="U'Ren J.M."/>
        </authorList>
    </citation>
    <scope>NUCLEOTIDE SEQUENCE [LARGE SCALE GENOMIC DNA]</scope>
    <source>
        <strain evidence="1 2">ER1909</strain>
    </source>
</reference>
<evidence type="ECO:0000313" key="1">
    <source>
        <dbReference type="EMBL" id="KAI6091746.1"/>
    </source>
</evidence>
<accession>A0ACC0DH54</accession>
<comment type="caution">
    <text evidence="1">The sequence shown here is derived from an EMBL/GenBank/DDBJ whole genome shotgun (WGS) entry which is preliminary data.</text>
</comment>
<keyword evidence="2" id="KW-1185">Reference proteome</keyword>
<gene>
    <name evidence="1" type="ORF">F4821DRAFT_254497</name>
</gene>
<proteinExistence type="predicted"/>
<name>A0ACC0DH54_9PEZI</name>
<protein>
    <submittedName>
        <fullName evidence="1">Uncharacterized protein</fullName>
    </submittedName>
</protein>